<sequence>MEFSTRYPEVLGTWNASNTDGNESPPPEFVTEYFLDRMSSPKVSPVHGSETPLIAIIGVGYVGLHLVTTFASKFDIIAFDLSKRRLEAIADDLAPFPSVRLTSEASDLANATHFLISVPTTLLPDKRIDISNIRSALTTVGLYARPGATVVIESSVSVGMTRQLLGPLMKSKSLKAGMSPERVDPGRVEPPLHSIPKVISGLDDIREGSLQSIRELYSQVFENIVIVSKPEVAEMTKLYENCQRMMCIAYANEMADACEPHDIDPYEVSRAAATKPFGYQPFMPSIGVGGHCIPVNPYYLLANSDFPLLRAATERMWKRPARLADKAMKSLRKDSGAGRSRAGQSILSYSPGVAVLTRLLEEWNVEAIFVDPLVEESAIPFAPKLDEETQWNKESLQQFDLIIVTMRQTGLDFNVLEKLPGVQVEWHCI</sequence>
<dbReference type="InterPro" id="IPR017476">
    <property type="entry name" value="UDP-Glc/GDP-Man"/>
</dbReference>
<dbReference type="Pfam" id="PF03721">
    <property type="entry name" value="UDPG_MGDP_dh_N"/>
    <property type="match status" value="1"/>
</dbReference>
<dbReference type="PANTHER" id="PTHR43491:SF2">
    <property type="entry name" value="UDP-N-ACETYL-D-MANNOSAMINE DEHYDROGENASE"/>
    <property type="match status" value="1"/>
</dbReference>
<dbReference type="InterPro" id="IPR008927">
    <property type="entry name" value="6-PGluconate_DH-like_C_sf"/>
</dbReference>
<evidence type="ECO:0000259" key="3">
    <source>
        <dbReference type="Pfam" id="PF00984"/>
    </source>
</evidence>
<evidence type="ECO:0000256" key="2">
    <source>
        <dbReference type="PIRNR" id="PIRNR000124"/>
    </source>
</evidence>
<accession>A0A6A6WPC3</accession>
<protein>
    <submittedName>
        <fullName evidence="5">Nucleotide sugar dehydrogenase</fullName>
    </submittedName>
</protein>
<dbReference type="InterPro" id="IPR036291">
    <property type="entry name" value="NAD(P)-bd_dom_sf"/>
</dbReference>
<dbReference type="Gene3D" id="3.40.50.720">
    <property type="entry name" value="NAD(P)-binding Rossmann-like Domain"/>
    <property type="match status" value="2"/>
</dbReference>
<dbReference type="PIRSF" id="PIRSF000124">
    <property type="entry name" value="UDPglc_GDPman_dh"/>
    <property type="match status" value="1"/>
</dbReference>
<dbReference type="GO" id="GO:0000271">
    <property type="term" value="P:polysaccharide biosynthetic process"/>
    <property type="evidence" value="ECO:0007669"/>
    <property type="project" value="InterPro"/>
</dbReference>
<keyword evidence="6" id="KW-1185">Reference proteome</keyword>
<dbReference type="SUPFAM" id="SSF51735">
    <property type="entry name" value="NAD(P)-binding Rossmann-fold domains"/>
    <property type="match status" value="1"/>
</dbReference>
<dbReference type="GO" id="GO:0016616">
    <property type="term" value="F:oxidoreductase activity, acting on the CH-OH group of donors, NAD or NADP as acceptor"/>
    <property type="evidence" value="ECO:0007669"/>
    <property type="project" value="InterPro"/>
</dbReference>
<organism evidence="5 6">
    <name type="scientific">Melanomma pulvis-pyrius CBS 109.77</name>
    <dbReference type="NCBI Taxonomy" id="1314802"/>
    <lineage>
        <taxon>Eukaryota</taxon>
        <taxon>Fungi</taxon>
        <taxon>Dikarya</taxon>
        <taxon>Ascomycota</taxon>
        <taxon>Pezizomycotina</taxon>
        <taxon>Dothideomycetes</taxon>
        <taxon>Pleosporomycetidae</taxon>
        <taxon>Pleosporales</taxon>
        <taxon>Melanommataceae</taxon>
        <taxon>Melanomma</taxon>
    </lineage>
</organism>
<feature type="domain" description="UDP-glucose/GDP-mannose dehydrogenase N-terminal" evidence="4">
    <location>
        <begin position="54"/>
        <end position="208"/>
    </location>
</feature>
<evidence type="ECO:0000256" key="1">
    <source>
        <dbReference type="ARBA" id="ARBA00006601"/>
    </source>
</evidence>
<dbReference type="PANTHER" id="PTHR43491">
    <property type="entry name" value="UDP-N-ACETYL-D-MANNOSAMINE DEHYDROGENASE"/>
    <property type="match status" value="1"/>
</dbReference>
<dbReference type="Proteomes" id="UP000799757">
    <property type="component" value="Unassembled WGS sequence"/>
</dbReference>
<dbReference type="EMBL" id="MU002599">
    <property type="protein sequence ID" value="KAF2785939.1"/>
    <property type="molecule type" value="Genomic_DNA"/>
</dbReference>
<dbReference type="InterPro" id="IPR028359">
    <property type="entry name" value="UDP_ManNAc/GlcNAc_DH"/>
</dbReference>
<dbReference type="SUPFAM" id="SSF48179">
    <property type="entry name" value="6-phosphogluconate dehydrogenase C-terminal domain-like"/>
    <property type="match status" value="1"/>
</dbReference>
<dbReference type="InterPro" id="IPR001732">
    <property type="entry name" value="UDP-Glc/GDP-Man_DH_N"/>
</dbReference>
<dbReference type="PIRSF" id="PIRSF500136">
    <property type="entry name" value="UDP_ManNAc_DH"/>
    <property type="match status" value="1"/>
</dbReference>
<evidence type="ECO:0000313" key="6">
    <source>
        <dbReference type="Proteomes" id="UP000799757"/>
    </source>
</evidence>
<proteinExistence type="inferred from homology"/>
<comment type="similarity">
    <text evidence="1 2">Belongs to the UDP-glucose/GDP-mannose dehydrogenase family.</text>
</comment>
<gene>
    <name evidence="5" type="ORF">K505DRAFT_354749</name>
</gene>
<dbReference type="NCBIfam" id="TIGR03026">
    <property type="entry name" value="NDP-sugDHase"/>
    <property type="match status" value="1"/>
</dbReference>
<reference evidence="5" key="1">
    <citation type="journal article" date="2020" name="Stud. Mycol.">
        <title>101 Dothideomycetes genomes: a test case for predicting lifestyles and emergence of pathogens.</title>
        <authorList>
            <person name="Haridas S."/>
            <person name="Albert R."/>
            <person name="Binder M."/>
            <person name="Bloem J."/>
            <person name="Labutti K."/>
            <person name="Salamov A."/>
            <person name="Andreopoulos B."/>
            <person name="Baker S."/>
            <person name="Barry K."/>
            <person name="Bills G."/>
            <person name="Bluhm B."/>
            <person name="Cannon C."/>
            <person name="Castanera R."/>
            <person name="Culley D."/>
            <person name="Daum C."/>
            <person name="Ezra D."/>
            <person name="Gonzalez J."/>
            <person name="Henrissat B."/>
            <person name="Kuo A."/>
            <person name="Liang C."/>
            <person name="Lipzen A."/>
            <person name="Lutzoni F."/>
            <person name="Magnuson J."/>
            <person name="Mondo S."/>
            <person name="Nolan M."/>
            <person name="Ohm R."/>
            <person name="Pangilinan J."/>
            <person name="Park H.-J."/>
            <person name="Ramirez L."/>
            <person name="Alfaro M."/>
            <person name="Sun H."/>
            <person name="Tritt A."/>
            <person name="Yoshinaga Y."/>
            <person name="Zwiers L.-H."/>
            <person name="Turgeon B."/>
            <person name="Goodwin S."/>
            <person name="Spatafora J."/>
            <person name="Crous P."/>
            <person name="Grigoriev I."/>
        </authorList>
    </citation>
    <scope>NUCLEOTIDE SEQUENCE</scope>
    <source>
        <strain evidence="5">CBS 109.77</strain>
    </source>
</reference>
<dbReference type="GO" id="GO:0016628">
    <property type="term" value="F:oxidoreductase activity, acting on the CH-CH group of donors, NAD or NADP as acceptor"/>
    <property type="evidence" value="ECO:0007669"/>
    <property type="project" value="InterPro"/>
</dbReference>
<dbReference type="InterPro" id="IPR014026">
    <property type="entry name" value="UDP-Glc/GDP-Man_DH_dimer"/>
</dbReference>
<name>A0A6A6WPC3_9PLEO</name>
<dbReference type="Pfam" id="PF00984">
    <property type="entry name" value="UDPG_MGDP_dh"/>
    <property type="match status" value="1"/>
</dbReference>
<dbReference type="OrthoDB" id="5059218at2759"/>
<evidence type="ECO:0000313" key="5">
    <source>
        <dbReference type="EMBL" id="KAF2785939.1"/>
    </source>
</evidence>
<evidence type="ECO:0000259" key="4">
    <source>
        <dbReference type="Pfam" id="PF03721"/>
    </source>
</evidence>
<dbReference type="AlphaFoldDB" id="A0A6A6WPC3"/>
<feature type="domain" description="UDP-glucose/GDP-mannose dehydrogenase dimerisation" evidence="3">
    <location>
        <begin position="232"/>
        <end position="304"/>
    </location>
</feature>
<dbReference type="GO" id="GO:0051287">
    <property type="term" value="F:NAD binding"/>
    <property type="evidence" value="ECO:0007669"/>
    <property type="project" value="InterPro"/>
</dbReference>